<dbReference type="PROSITE" id="PS51257">
    <property type="entry name" value="PROKAR_LIPOPROTEIN"/>
    <property type="match status" value="1"/>
</dbReference>
<name>A0A1G2BDV2_9BACT</name>
<comment type="caution">
    <text evidence="1">The sequence shown here is derived from an EMBL/GenBank/DDBJ whole genome shotgun (WGS) entry which is preliminary data.</text>
</comment>
<evidence type="ECO:0000313" key="2">
    <source>
        <dbReference type="Proteomes" id="UP000176420"/>
    </source>
</evidence>
<organism evidence="1 2">
    <name type="scientific">Candidatus Kerfeldbacteria bacterium RIFOXYB2_FULL_38_14</name>
    <dbReference type="NCBI Taxonomy" id="1798547"/>
    <lineage>
        <taxon>Bacteria</taxon>
        <taxon>Candidatus Kerfeldiibacteriota</taxon>
    </lineage>
</organism>
<dbReference type="Pfam" id="PF11617">
    <property type="entry name" value="Cu-binding_MopE"/>
    <property type="match status" value="3"/>
</dbReference>
<protein>
    <recommendedName>
        <fullName evidence="3">Regulator of chromosome condensation</fullName>
    </recommendedName>
</protein>
<evidence type="ECO:0000313" key="1">
    <source>
        <dbReference type="EMBL" id="OGY87391.1"/>
    </source>
</evidence>
<dbReference type="Proteomes" id="UP000176420">
    <property type="component" value="Unassembled WGS sequence"/>
</dbReference>
<gene>
    <name evidence="1" type="ORF">A2319_05495</name>
</gene>
<sequence length="229" mass="23901">MLKNSVIVLLVVAALIIVGLGGCQWTVVEDKDGDGAYVCTSSNTDEGGYDPRCDLLVVPSQSDCDDTDPTVGAPLPVYYDEDGDGYGAGEPYGLTCGNGAPAPTEDVSGGVTLAGDCDDNNPDISPGTEEVCDGLDNNCDGGVDEGVPTTYYQDADGDGYGTPAIWTEATGCYQPDGYVADDTDCDDADSGINPDAIEVCNDLDDNCWWGVDEGCKYLEDTPPEEVLLE</sequence>
<accession>A0A1G2BDV2</accession>
<dbReference type="EMBL" id="MHKI01000009">
    <property type="protein sequence ID" value="OGY87391.1"/>
    <property type="molecule type" value="Genomic_DNA"/>
</dbReference>
<evidence type="ECO:0008006" key="3">
    <source>
        <dbReference type="Google" id="ProtNLM"/>
    </source>
</evidence>
<dbReference type="InterPro" id="IPR021655">
    <property type="entry name" value="Put_metal-bd"/>
</dbReference>
<dbReference type="AlphaFoldDB" id="A0A1G2BDV2"/>
<reference evidence="1 2" key="1">
    <citation type="journal article" date="2016" name="Nat. Commun.">
        <title>Thousands of microbial genomes shed light on interconnected biogeochemical processes in an aquifer system.</title>
        <authorList>
            <person name="Anantharaman K."/>
            <person name="Brown C.T."/>
            <person name="Hug L.A."/>
            <person name="Sharon I."/>
            <person name="Castelle C.J."/>
            <person name="Probst A.J."/>
            <person name="Thomas B.C."/>
            <person name="Singh A."/>
            <person name="Wilkins M.J."/>
            <person name="Karaoz U."/>
            <person name="Brodie E.L."/>
            <person name="Williams K.H."/>
            <person name="Hubbard S.S."/>
            <person name="Banfield J.F."/>
        </authorList>
    </citation>
    <scope>NUCLEOTIDE SEQUENCE [LARGE SCALE GENOMIC DNA]</scope>
</reference>
<proteinExistence type="predicted"/>